<reference evidence="1" key="1">
    <citation type="submission" date="2021-06" db="EMBL/GenBank/DDBJ databases">
        <title>Parelaphostrongylus tenuis whole genome reference sequence.</title>
        <authorList>
            <person name="Garwood T.J."/>
            <person name="Larsen P.A."/>
            <person name="Fountain-Jones N.M."/>
            <person name="Garbe J.R."/>
            <person name="Macchietto M.G."/>
            <person name="Kania S.A."/>
            <person name="Gerhold R.W."/>
            <person name="Richards J.E."/>
            <person name="Wolf T.M."/>
        </authorList>
    </citation>
    <scope>NUCLEOTIDE SEQUENCE</scope>
    <source>
        <strain evidence="1">MNPRO001-30</strain>
        <tissue evidence="1">Meninges</tissue>
    </source>
</reference>
<dbReference type="Proteomes" id="UP001196413">
    <property type="component" value="Unassembled WGS sequence"/>
</dbReference>
<proteinExistence type="predicted"/>
<protein>
    <submittedName>
        <fullName evidence="1">Uncharacterized protein</fullName>
    </submittedName>
</protein>
<sequence>MRLHVTVIVSKVRIFKTLSATILRKTFTKVLLTTFKFFLATKFQKKSKYDYKSQEIRFQLEKLDCDCKTSSFIFTRTYWGLFTSNKLSIRIRSPQAISQLQKHQKDMRKCLTTGANIILLANTWFFSFEGKILGSISVNLAKINHT</sequence>
<evidence type="ECO:0000313" key="2">
    <source>
        <dbReference type="Proteomes" id="UP001196413"/>
    </source>
</evidence>
<keyword evidence="2" id="KW-1185">Reference proteome</keyword>
<name>A0AAD5RCF3_PARTN</name>
<accession>A0AAD5RCF3</accession>
<comment type="caution">
    <text evidence="1">The sequence shown here is derived from an EMBL/GenBank/DDBJ whole genome shotgun (WGS) entry which is preliminary data.</text>
</comment>
<organism evidence="1 2">
    <name type="scientific">Parelaphostrongylus tenuis</name>
    <name type="common">Meningeal worm</name>
    <dbReference type="NCBI Taxonomy" id="148309"/>
    <lineage>
        <taxon>Eukaryota</taxon>
        <taxon>Metazoa</taxon>
        <taxon>Ecdysozoa</taxon>
        <taxon>Nematoda</taxon>
        <taxon>Chromadorea</taxon>
        <taxon>Rhabditida</taxon>
        <taxon>Rhabditina</taxon>
        <taxon>Rhabditomorpha</taxon>
        <taxon>Strongyloidea</taxon>
        <taxon>Metastrongylidae</taxon>
        <taxon>Parelaphostrongylus</taxon>
    </lineage>
</organism>
<dbReference type="AlphaFoldDB" id="A0AAD5RCF3"/>
<evidence type="ECO:0000313" key="1">
    <source>
        <dbReference type="EMBL" id="KAJ1373466.1"/>
    </source>
</evidence>
<gene>
    <name evidence="1" type="ORF">KIN20_035867</name>
</gene>
<dbReference type="EMBL" id="JAHQIW010007294">
    <property type="protein sequence ID" value="KAJ1373466.1"/>
    <property type="molecule type" value="Genomic_DNA"/>
</dbReference>